<dbReference type="GO" id="GO:0006783">
    <property type="term" value="P:heme biosynthetic process"/>
    <property type="evidence" value="ECO:0007669"/>
    <property type="project" value="TreeGrafter"/>
</dbReference>
<dbReference type="PANTHER" id="PTHR38030">
    <property type="entry name" value="PROTOPORPHYRINOGEN IX DEHYDROGENASE [MENAQUINONE]"/>
    <property type="match status" value="1"/>
</dbReference>
<dbReference type="PANTHER" id="PTHR38030:SF2">
    <property type="entry name" value="PROTOPORPHYRINOGEN IX DEHYDROGENASE [QUINONE]"/>
    <property type="match status" value="1"/>
</dbReference>
<evidence type="ECO:0000259" key="1">
    <source>
        <dbReference type="PROSITE" id="PS50902"/>
    </source>
</evidence>
<dbReference type="GO" id="GO:0070819">
    <property type="term" value="F:menaquinone-dependent protoporphyrinogen oxidase activity"/>
    <property type="evidence" value="ECO:0007669"/>
    <property type="project" value="TreeGrafter"/>
</dbReference>
<dbReference type="InterPro" id="IPR052200">
    <property type="entry name" value="Protoporphyrinogen_IX_DH"/>
</dbReference>
<evidence type="ECO:0000313" key="2">
    <source>
        <dbReference type="EMBL" id="GAG54820.1"/>
    </source>
</evidence>
<sequence>MKILIAYHSTTGNTEKVAKAIKEGITGHEVDLLNVIGIDPSSLGSYDLAFVGSGIFAFTVSRKLAMFVKKIPELPPNLAYFYTHED</sequence>
<dbReference type="InterPro" id="IPR026816">
    <property type="entry name" value="Flavodoxin_dom"/>
</dbReference>
<dbReference type="EMBL" id="BART01005885">
    <property type="protein sequence ID" value="GAG54820.1"/>
    <property type="molecule type" value="Genomic_DNA"/>
</dbReference>
<proteinExistence type="predicted"/>
<name>X0YG10_9ZZZZ</name>
<dbReference type="SUPFAM" id="SSF52218">
    <property type="entry name" value="Flavoproteins"/>
    <property type="match status" value="1"/>
</dbReference>
<feature type="domain" description="Flavodoxin-like" evidence="1">
    <location>
        <begin position="3"/>
        <end position="86"/>
    </location>
</feature>
<dbReference type="Pfam" id="PF12724">
    <property type="entry name" value="Flavodoxin_5"/>
    <property type="match status" value="1"/>
</dbReference>
<organism evidence="2">
    <name type="scientific">marine sediment metagenome</name>
    <dbReference type="NCBI Taxonomy" id="412755"/>
    <lineage>
        <taxon>unclassified sequences</taxon>
        <taxon>metagenomes</taxon>
        <taxon>ecological metagenomes</taxon>
    </lineage>
</organism>
<dbReference type="InterPro" id="IPR029039">
    <property type="entry name" value="Flavoprotein-like_sf"/>
</dbReference>
<gene>
    <name evidence="2" type="ORF">S01H4_13351</name>
</gene>
<comment type="caution">
    <text evidence="2">The sequence shown here is derived from an EMBL/GenBank/DDBJ whole genome shotgun (WGS) entry which is preliminary data.</text>
</comment>
<accession>X0YG10</accession>
<dbReference type="AlphaFoldDB" id="X0YG10"/>
<reference evidence="2" key="1">
    <citation type="journal article" date="2014" name="Front. Microbiol.">
        <title>High frequency of phylogenetically diverse reductive dehalogenase-homologous genes in deep subseafloor sedimentary metagenomes.</title>
        <authorList>
            <person name="Kawai M."/>
            <person name="Futagami T."/>
            <person name="Toyoda A."/>
            <person name="Takaki Y."/>
            <person name="Nishi S."/>
            <person name="Hori S."/>
            <person name="Arai W."/>
            <person name="Tsubouchi T."/>
            <person name="Morono Y."/>
            <person name="Uchiyama I."/>
            <person name="Ito T."/>
            <person name="Fujiyama A."/>
            <person name="Inagaki F."/>
            <person name="Takami H."/>
        </authorList>
    </citation>
    <scope>NUCLEOTIDE SEQUENCE</scope>
    <source>
        <strain evidence="2">Expedition CK06-06</strain>
    </source>
</reference>
<dbReference type="GO" id="GO:0010181">
    <property type="term" value="F:FMN binding"/>
    <property type="evidence" value="ECO:0007669"/>
    <property type="project" value="InterPro"/>
</dbReference>
<dbReference type="Gene3D" id="3.40.50.360">
    <property type="match status" value="1"/>
</dbReference>
<dbReference type="PROSITE" id="PS50902">
    <property type="entry name" value="FLAVODOXIN_LIKE"/>
    <property type="match status" value="1"/>
</dbReference>
<dbReference type="InterPro" id="IPR008254">
    <property type="entry name" value="Flavodoxin/NO_synth"/>
</dbReference>
<protein>
    <recommendedName>
        <fullName evidence="1">Flavodoxin-like domain-containing protein</fullName>
    </recommendedName>
</protein>